<keyword evidence="1" id="KW-0677">Repeat</keyword>
<feature type="domain" description="Zinc finger/thioredoxin putative" evidence="6">
    <location>
        <begin position="1"/>
        <end position="36"/>
    </location>
</feature>
<evidence type="ECO:0000256" key="5">
    <source>
        <dbReference type="SAM" id="Phobius"/>
    </source>
</evidence>
<dbReference type="InterPro" id="IPR013105">
    <property type="entry name" value="TPR_2"/>
</dbReference>
<keyword evidence="5" id="KW-1133">Transmembrane helix</keyword>
<keyword evidence="8" id="KW-1185">Reference proteome</keyword>
<evidence type="ECO:0000313" key="8">
    <source>
        <dbReference type="Proteomes" id="UP001291309"/>
    </source>
</evidence>
<dbReference type="InterPro" id="IPR051012">
    <property type="entry name" value="CellSynth/LPSAsmb/PSIAsmb"/>
</dbReference>
<sequence>MKVSCPSCQTNYNIDDKRIPPGGAKLKCARCQNTFPIRPASEGVATPVAIPLPGAAAPQTAIPLPGAAAPQTAIPLPGAAAPQTAIPLPGAAAAIPLPPAPASGAIPLPPAPASDPFGDYDSGDYSHRDESESTRVVALSSLPTAAFRDAPPSAPPAPAYGNNDMLGTARDFDFSEEPPPPADSFGQDPNALQGQAGPFASYDAGQAAIPLPGTAYPQDPGNAIPLPGAADPNDPFALPPPSGNYDDASAYTQVSAPPTEDPFALPPPPAGPDADPFALPPPEDPFALPPPPADPQGDAFAMSPPMEQGGFDLPEMGAPSAQEPMAFAPPPQAASSEEDPFAVDLSDPPPAAPAQDFNLDFSEQPPQQAAPPAAPAPLNVGTDFGDVSFDDPLPPASAAPSMGDSLEFDPTAAPKPSAGDDLEVDLSAPLPPPPTSGAADGLEMLSFIDDAAKDNGAKGATKAKRFHVRRRSGKVFGPFEEGVIVKMLEDGQLLGNEDVSTDSENWTPIGTVPSFATAIQKLMEGPASKTGLPAVAPSADAPQAQQAQAAAPAANLDRMKQLYEGRMAAISVVDRSGAYEKWRKRMPFLIGGGVALVLVLIGLSFGLTKYGIFGMRKFFPARVAAGTPAAADVKSAQDALLEDTFSGYQQARDLTAKVLAAKEYPEVRALWCQSIFYLQRRYAAADQKDIARCQAAKEDFELLGTKNPAALKAFAGSALARRQADEVLTELRDAYNHEANASDLEVAFLLAEAHGLKRQEKDAISTLDRVLKTRKDSAKALHMLGNLHRDAGRADEAAKAYEAALQANPTHVVSAVELAAVELLVRKGDAAKSLAAVEKALDEKAMQELGPAEVARARSLKGVALAALFKFKEAETELKAALEKDPNSIFVKATLARVLRANRDFAGALPLYEAAVKEEAGNLDYTEGFITSLVMTGKMGDAHKAVEAANGRFPNEPRIALLFGRIDDARDQIAAAEGHYQRALKADPNLFEANLYLGRFYLRLRRGADARLQLEEAAKKAPDNAGVRAGLGELALAENNVRLAEEEFKKSAELNPSLADAYLGLSRVALLNGDLEKAKTDSNKALELDPHLLKDGRLQRGTVLWRLGQLDEAVTELEKAKEEDPRSINIPITLGAVLYEKGDLAGAEKNLMLAIGREPSNHEAIYYVAMVKAKRAEYTGAIDQMKLAVEKAPQRADYHYALGEIYRKAERIAEAIEEWKETIKRDPAHADAYEALGRAYLDAGKVDEAIPAFDSTLAVDPKRKRVLGAIGDAYFTAGRWDEAIKRYEKALKEAPELTYVYYKIGRAWSEREQHTRAIDWYKKAIAAEPDNAQAHYYLGFAYKDKYKKKEAAESFKKYLELKPNAEDKQEIEDEIAALE</sequence>
<gene>
    <name evidence="7" type="ORF">SYV04_21420</name>
</gene>
<dbReference type="PANTHER" id="PTHR45586">
    <property type="entry name" value="TPR REPEAT-CONTAINING PROTEIN PA4667"/>
    <property type="match status" value="1"/>
</dbReference>
<evidence type="ECO:0000256" key="1">
    <source>
        <dbReference type="ARBA" id="ARBA00022737"/>
    </source>
</evidence>
<dbReference type="EMBL" id="JAXIVS010000007">
    <property type="protein sequence ID" value="MDY7228993.1"/>
    <property type="molecule type" value="Genomic_DNA"/>
</dbReference>
<feature type="repeat" description="TPR" evidence="3">
    <location>
        <begin position="1094"/>
        <end position="1127"/>
    </location>
</feature>
<evidence type="ECO:0000256" key="2">
    <source>
        <dbReference type="ARBA" id="ARBA00022803"/>
    </source>
</evidence>
<protein>
    <submittedName>
        <fullName evidence="7">Tetratricopeptide repeat protein</fullName>
    </submittedName>
</protein>
<feature type="compositionally biased region" description="Basic and acidic residues" evidence="4">
    <location>
        <begin position="124"/>
        <end position="133"/>
    </location>
</feature>
<feature type="repeat" description="TPR" evidence="3">
    <location>
        <begin position="1025"/>
        <end position="1058"/>
    </location>
</feature>
<dbReference type="PROSITE" id="PS50005">
    <property type="entry name" value="TPR"/>
    <property type="match status" value="9"/>
</dbReference>
<dbReference type="Pfam" id="PF13432">
    <property type="entry name" value="TPR_16"/>
    <property type="match status" value="4"/>
</dbReference>
<dbReference type="Pfam" id="PF13717">
    <property type="entry name" value="Zn_ribbon_4"/>
    <property type="match status" value="1"/>
</dbReference>
<dbReference type="PANTHER" id="PTHR45586:SF1">
    <property type="entry name" value="LIPOPOLYSACCHARIDE ASSEMBLY PROTEIN B"/>
    <property type="match status" value="1"/>
</dbReference>
<keyword evidence="2 3" id="KW-0802">TPR repeat</keyword>
<reference evidence="7 8" key="1">
    <citation type="submission" date="2023-12" db="EMBL/GenBank/DDBJ databases">
        <title>the genome sequence of Hyalangium sp. s54d21.</title>
        <authorList>
            <person name="Zhang X."/>
        </authorList>
    </citation>
    <scope>NUCLEOTIDE SEQUENCE [LARGE SCALE GENOMIC DNA]</scope>
    <source>
        <strain evidence="8">s54d21</strain>
    </source>
</reference>
<dbReference type="Pfam" id="PF13414">
    <property type="entry name" value="TPR_11"/>
    <property type="match status" value="2"/>
</dbReference>
<feature type="repeat" description="TPR" evidence="3">
    <location>
        <begin position="1332"/>
        <end position="1365"/>
    </location>
</feature>
<feature type="repeat" description="TPR" evidence="3">
    <location>
        <begin position="1298"/>
        <end position="1331"/>
    </location>
</feature>
<proteinExistence type="predicted"/>
<dbReference type="Pfam" id="PF13181">
    <property type="entry name" value="TPR_8"/>
    <property type="match status" value="1"/>
</dbReference>
<dbReference type="Proteomes" id="UP001291309">
    <property type="component" value="Unassembled WGS sequence"/>
</dbReference>
<evidence type="ECO:0000259" key="6">
    <source>
        <dbReference type="Pfam" id="PF13717"/>
    </source>
</evidence>
<dbReference type="Pfam" id="PF07719">
    <property type="entry name" value="TPR_2"/>
    <property type="match status" value="1"/>
</dbReference>
<comment type="caution">
    <text evidence="7">The sequence shown here is derived from an EMBL/GenBank/DDBJ whole genome shotgun (WGS) entry which is preliminary data.</text>
</comment>
<feature type="repeat" description="TPR" evidence="3">
    <location>
        <begin position="778"/>
        <end position="811"/>
    </location>
</feature>
<dbReference type="NCBIfam" id="TIGR02098">
    <property type="entry name" value="MJ0042_CXXC"/>
    <property type="match status" value="1"/>
</dbReference>
<feature type="compositionally biased region" description="Pro residues" evidence="4">
    <location>
        <begin position="278"/>
        <end position="294"/>
    </location>
</feature>
<evidence type="ECO:0000256" key="3">
    <source>
        <dbReference type="PROSITE-ProRule" id="PRU00339"/>
    </source>
</evidence>
<dbReference type="InterPro" id="IPR011723">
    <property type="entry name" value="Znf/thioredoxin_put"/>
</dbReference>
<evidence type="ECO:0000256" key="4">
    <source>
        <dbReference type="SAM" id="MobiDB-lite"/>
    </source>
</evidence>
<keyword evidence="5" id="KW-0812">Transmembrane</keyword>
<evidence type="ECO:0000313" key="7">
    <source>
        <dbReference type="EMBL" id="MDY7228993.1"/>
    </source>
</evidence>
<feature type="repeat" description="TPR" evidence="3">
    <location>
        <begin position="1059"/>
        <end position="1092"/>
    </location>
</feature>
<dbReference type="Gene3D" id="1.25.40.10">
    <property type="entry name" value="Tetratricopeptide repeat domain"/>
    <property type="match status" value="4"/>
</dbReference>
<dbReference type="PROSITE" id="PS50293">
    <property type="entry name" value="TPR_REGION"/>
    <property type="match status" value="3"/>
</dbReference>
<dbReference type="InterPro" id="IPR019734">
    <property type="entry name" value="TPR_rpt"/>
</dbReference>
<feature type="repeat" description="TPR" evidence="3">
    <location>
        <begin position="1196"/>
        <end position="1229"/>
    </location>
</feature>
<feature type="transmembrane region" description="Helical" evidence="5">
    <location>
        <begin position="588"/>
        <end position="607"/>
    </location>
</feature>
<feature type="compositionally biased region" description="Pro residues" evidence="4">
    <location>
        <begin position="104"/>
        <end position="113"/>
    </location>
</feature>
<organism evidence="7 8">
    <name type="scientific">Hyalangium rubrum</name>
    <dbReference type="NCBI Taxonomy" id="3103134"/>
    <lineage>
        <taxon>Bacteria</taxon>
        <taxon>Pseudomonadati</taxon>
        <taxon>Myxococcota</taxon>
        <taxon>Myxococcia</taxon>
        <taxon>Myxococcales</taxon>
        <taxon>Cystobacterineae</taxon>
        <taxon>Archangiaceae</taxon>
        <taxon>Hyalangium</taxon>
    </lineage>
</organism>
<accession>A0ABU5H6A9</accession>
<dbReference type="InterPro" id="IPR011990">
    <property type="entry name" value="TPR-like_helical_dom_sf"/>
</dbReference>
<feature type="region of interest" description="Disordered" evidence="4">
    <location>
        <begin position="104"/>
        <end position="422"/>
    </location>
</feature>
<dbReference type="SUPFAM" id="SSF48452">
    <property type="entry name" value="TPR-like"/>
    <property type="match status" value="3"/>
</dbReference>
<name>A0ABU5H6A9_9BACT</name>
<dbReference type="RefSeq" id="WP_321547718.1">
    <property type="nucleotide sequence ID" value="NZ_JAXIVS010000007.1"/>
</dbReference>
<feature type="repeat" description="TPR" evidence="3">
    <location>
        <begin position="1264"/>
        <end position="1297"/>
    </location>
</feature>
<dbReference type="SMART" id="SM00028">
    <property type="entry name" value="TPR"/>
    <property type="match status" value="16"/>
</dbReference>
<keyword evidence="5" id="KW-0472">Membrane</keyword>
<feature type="repeat" description="TPR" evidence="3">
    <location>
        <begin position="1230"/>
        <end position="1263"/>
    </location>
</feature>